<keyword evidence="4" id="KW-0732">Signal</keyword>
<dbReference type="PANTHER" id="PTHR14218">
    <property type="entry name" value="PROTEASE S8 TRIPEPTIDYL PEPTIDASE I CLN2"/>
    <property type="match status" value="1"/>
</dbReference>
<gene>
    <name evidence="6" type="ORF">GCM10009665_11900</name>
</gene>
<dbReference type="InterPro" id="IPR000209">
    <property type="entry name" value="Peptidase_S8/S53_dom"/>
</dbReference>
<keyword evidence="3" id="KW-0720">Serine protease</keyword>
<feature type="chain" id="PRO_5046733795" description="Peptidase S53 domain-containing protein" evidence="4">
    <location>
        <begin position="37"/>
        <end position="461"/>
    </location>
</feature>
<comment type="caution">
    <text evidence="6">The sequence shown here is derived from an EMBL/GenBank/DDBJ whole genome shotgun (WGS) entry which is preliminary data.</text>
</comment>
<keyword evidence="7" id="KW-1185">Reference proteome</keyword>
<sequence>MGTSPATAGPRRSVSARALAMLAVGATALTAGTVTAQSTVAAVAAPAHAAFKLRPASQGHINAVGRTSPISTSDCVSQIGIHCYSPLQYRTAYNLNPLYKQGITGKGRTIVIVDSFGSPTIQSDLQTFDKQWGIPDTNVEVVKWGNVPPFDPTNPDHTGWAGETTLDVEYAHAIAPDAHIVLVETGVAETEGVTGLPEMMDAEKALIKQGKGDVITQSFGATENTFPGFDKGDYSSLTDLRYAFKAAADHNVTVLASSGDNGVTDADNNSNLYPYKVNSWPSSDPLVTSIGGTQLTLDNDGNRTAPDAVWHDAYGAGGGGQSAVFDRPWYQLGVANVVGSHRGTPDISMSAAVDGAAWTYESFDPTRVGWHLTGGTSEASPIFSGVVALADQAAGYRLGQLNWRLYGLSLLPSQWSGITDVTTSDNGWNGVTGYAATKGYDMASGVGTIDATKFVHALAGR</sequence>
<dbReference type="Gene3D" id="3.40.50.200">
    <property type="entry name" value="Peptidase S8/S53 domain"/>
    <property type="match status" value="1"/>
</dbReference>
<dbReference type="Proteomes" id="UP001500037">
    <property type="component" value="Unassembled WGS sequence"/>
</dbReference>
<feature type="domain" description="Peptidase S53" evidence="5">
    <location>
        <begin position="83"/>
        <end position="461"/>
    </location>
</feature>
<dbReference type="PROSITE" id="PS00138">
    <property type="entry name" value="SUBTILASE_SER"/>
    <property type="match status" value="1"/>
</dbReference>
<evidence type="ECO:0000256" key="4">
    <source>
        <dbReference type="SAM" id="SignalP"/>
    </source>
</evidence>
<dbReference type="InterPro" id="IPR023828">
    <property type="entry name" value="Peptidase_S8_Ser-AS"/>
</dbReference>
<dbReference type="InterPro" id="IPR050819">
    <property type="entry name" value="Tripeptidyl-peptidase_I"/>
</dbReference>
<dbReference type="InterPro" id="IPR030400">
    <property type="entry name" value="Sedolisin_dom"/>
</dbReference>
<keyword evidence="2" id="KW-0378">Hydrolase</keyword>
<dbReference type="Pfam" id="PF00082">
    <property type="entry name" value="Peptidase_S8"/>
    <property type="match status" value="1"/>
</dbReference>
<dbReference type="CDD" id="cd04056">
    <property type="entry name" value="Peptidases_S53"/>
    <property type="match status" value="1"/>
</dbReference>
<evidence type="ECO:0000256" key="2">
    <source>
        <dbReference type="ARBA" id="ARBA00022801"/>
    </source>
</evidence>
<evidence type="ECO:0000313" key="7">
    <source>
        <dbReference type="Proteomes" id="UP001500037"/>
    </source>
</evidence>
<reference evidence="7" key="1">
    <citation type="journal article" date="2019" name="Int. J. Syst. Evol. Microbiol.">
        <title>The Global Catalogue of Microorganisms (GCM) 10K type strain sequencing project: providing services to taxonomists for standard genome sequencing and annotation.</title>
        <authorList>
            <consortium name="The Broad Institute Genomics Platform"/>
            <consortium name="The Broad Institute Genome Sequencing Center for Infectious Disease"/>
            <person name="Wu L."/>
            <person name="Ma J."/>
        </authorList>
    </citation>
    <scope>NUCLEOTIDE SEQUENCE [LARGE SCALE GENOMIC DNA]</scope>
    <source>
        <strain evidence="7">JCM 13004</strain>
    </source>
</reference>
<dbReference type="RefSeq" id="WP_344440002.1">
    <property type="nucleotide sequence ID" value="NZ_BAAALF010000011.1"/>
</dbReference>
<dbReference type="EMBL" id="BAAALF010000011">
    <property type="protein sequence ID" value="GAA1223219.1"/>
    <property type="molecule type" value="Genomic_DNA"/>
</dbReference>
<dbReference type="InterPro" id="IPR036852">
    <property type="entry name" value="Peptidase_S8/S53_dom_sf"/>
</dbReference>
<dbReference type="PANTHER" id="PTHR14218:SF15">
    <property type="entry name" value="TRIPEPTIDYL-PEPTIDASE 1"/>
    <property type="match status" value="1"/>
</dbReference>
<proteinExistence type="predicted"/>
<dbReference type="PROSITE" id="PS51695">
    <property type="entry name" value="SEDOLISIN"/>
    <property type="match status" value="1"/>
</dbReference>
<keyword evidence="1" id="KW-0645">Protease</keyword>
<evidence type="ECO:0000313" key="6">
    <source>
        <dbReference type="EMBL" id="GAA1223219.1"/>
    </source>
</evidence>
<accession>A0ABP4GHJ3</accession>
<evidence type="ECO:0000259" key="5">
    <source>
        <dbReference type="PROSITE" id="PS51695"/>
    </source>
</evidence>
<feature type="signal peptide" evidence="4">
    <location>
        <begin position="1"/>
        <end position="36"/>
    </location>
</feature>
<name>A0ABP4GHJ3_9ACTN</name>
<organism evidence="6 7">
    <name type="scientific">Kitasatospora nipponensis</name>
    <dbReference type="NCBI Taxonomy" id="258049"/>
    <lineage>
        <taxon>Bacteria</taxon>
        <taxon>Bacillati</taxon>
        <taxon>Actinomycetota</taxon>
        <taxon>Actinomycetes</taxon>
        <taxon>Kitasatosporales</taxon>
        <taxon>Streptomycetaceae</taxon>
        <taxon>Kitasatospora</taxon>
    </lineage>
</organism>
<evidence type="ECO:0000256" key="1">
    <source>
        <dbReference type="ARBA" id="ARBA00022670"/>
    </source>
</evidence>
<evidence type="ECO:0000256" key="3">
    <source>
        <dbReference type="ARBA" id="ARBA00022825"/>
    </source>
</evidence>
<dbReference type="SUPFAM" id="SSF52743">
    <property type="entry name" value="Subtilisin-like"/>
    <property type="match status" value="1"/>
</dbReference>
<protein>
    <recommendedName>
        <fullName evidence="5">Peptidase S53 domain-containing protein</fullName>
    </recommendedName>
</protein>